<evidence type="ECO:0000259" key="1">
    <source>
        <dbReference type="PROSITE" id="PS50805"/>
    </source>
</evidence>
<reference evidence="2 3" key="1">
    <citation type="journal article" date="2009" name="Science">
        <title>Genome sequence, comparative analysis, and population genetics of the domestic horse.</title>
        <authorList>
            <consortium name="Broad Institute Genome Sequencing Platform"/>
            <consortium name="Broad Institute Whole Genome Assembly Team"/>
            <person name="Wade C.M."/>
            <person name="Giulotto E."/>
            <person name="Sigurdsson S."/>
            <person name="Zoli M."/>
            <person name="Gnerre S."/>
            <person name="Imsland F."/>
            <person name="Lear T.L."/>
            <person name="Adelson D.L."/>
            <person name="Bailey E."/>
            <person name="Bellone R.R."/>
            <person name="Bloecker H."/>
            <person name="Distl O."/>
            <person name="Edgar R.C."/>
            <person name="Garber M."/>
            <person name="Leeb T."/>
            <person name="Mauceli E."/>
            <person name="MacLeod J.N."/>
            <person name="Penedo M.C.T."/>
            <person name="Raison J.M."/>
            <person name="Sharpe T."/>
            <person name="Vogel J."/>
            <person name="Andersson L."/>
            <person name="Antczak D.F."/>
            <person name="Biagi T."/>
            <person name="Binns M.M."/>
            <person name="Chowdhary B.P."/>
            <person name="Coleman S.J."/>
            <person name="Della Valle G."/>
            <person name="Fryc S."/>
            <person name="Guerin G."/>
            <person name="Hasegawa T."/>
            <person name="Hill E.W."/>
            <person name="Jurka J."/>
            <person name="Kiialainen A."/>
            <person name="Lindgren G."/>
            <person name="Liu J."/>
            <person name="Magnani E."/>
            <person name="Mickelson J.R."/>
            <person name="Murray J."/>
            <person name="Nergadze S.G."/>
            <person name="Onofrio R."/>
            <person name="Pedroni S."/>
            <person name="Piras M.F."/>
            <person name="Raudsepp T."/>
            <person name="Rocchi M."/>
            <person name="Roeed K.H."/>
            <person name="Ryder O.A."/>
            <person name="Searle S."/>
            <person name="Skow L."/>
            <person name="Swinburne J.E."/>
            <person name="Syvaenen A.C."/>
            <person name="Tozaki T."/>
            <person name="Valberg S.J."/>
            <person name="Vaudin M."/>
            <person name="White J.R."/>
            <person name="Zody M.C."/>
            <person name="Lander E.S."/>
            <person name="Lindblad-Toh K."/>
        </authorList>
    </citation>
    <scope>NUCLEOTIDE SEQUENCE [LARGE SCALE GENOMIC DNA]</scope>
    <source>
        <strain evidence="2 3">Thoroughbred</strain>
    </source>
</reference>
<dbReference type="InterPro" id="IPR001909">
    <property type="entry name" value="KRAB"/>
</dbReference>
<dbReference type="CDD" id="cd07765">
    <property type="entry name" value="KRAB_A-box"/>
    <property type="match status" value="1"/>
</dbReference>
<proteinExistence type="predicted"/>
<dbReference type="PROSITE" id="PS50805">
    <property type="entry name" value="KRAB"/>
    <property type="match status" value="1"/>
</dbReference>
<gene>
    <name evidence="2" type="primary">LOC100067836</name>
</gene>
<name>A0A9L0R944_HORSE</name>
<dbReference type="InterPro" id="IPR050169">
    <property type="entry name" value="Krueppel_C2H2_ZnF"/>
</dbReference>
<evidence type="ECO:0000313" key="3">
    <source>
        <dbReference type="Proteomes" id="UP000002281"/>
    </source>
</evidence>
<dbReference type="Gene3D" id="6.10.140.140">
    <property type="match status" value="1"/>
</dbReference>
<dbReference type="AlphaFoldDB" id="A0A9L0R944"/>
<protein>
    <recommendedName>
        <fullName evidence="1">KRAB domain-containing protein</fullName>
    </recommendedName>
</protein>
<dbReference type="PANTHER" id="PTHR23232">
    <property type="entry name" value="KRAB DOMAIN C2H2 ZINC FINGER"/>
    <property type="match status" value="1"/>
</dbReference>
<dbReference type="Ensembl" id="ENSECAT00000079021.1">
    <property type="protein sequence ID" value="ENSECAP00000060542.1"/>
    <property type="gene ID" value="ENSECAG00000007970.4"/>
</dbReference>
<feature type="domain" description="KRAB" evidence="1">
    <location>
        <begin position="18"/>
        <end position="90"/>
    </location>
</feature>
<reference evidence="2" key="2">
    <citation type="submission" date="2025-08" db="UniProtKB">
        <authorList>
            <consortium name="Ensembl"/>
        </authorList>
    </citation>
    <scope>IDENTIFICATION</scope>
    <source>
        <strain evidence="2">Thoroughbred</strain>
    </source>
</reference>
<accession>A0A9L0R944</accession>
<dbReference type="InterPro" id="IPR036051">
    <property type="entry name" value="KRAB_dom_sf"/>
</dbReference>
<dbReference type="Pfam" id="PF01352">
    <property type="entry name" value="KRAB"/>
    <property type="match status" value="1"/>
</dbReference>
<dbReference type="SMART" id="SM00349">
    <property type="entry name" value="KRAB"/>
    <property type="match status" value="1"/>
</dbReference>
<sequence>MRKIDRFCNSKNMVHGSVTFADVAVSFSQEEWACLSPAQKALYRDVMLDNYSHLASLGGSSISKPDVITLLEQEKEPWMGVRKETGGQNPGRELGFCQLRRSRSRASSQITSLSLPA</sequence>
<evidence type="ECO:0000313" key="2">
    <source>
        <dbReference type="Ensembl" id="ENSECAP00000060542.1"/>
    </source>
</evidence>
<reference evidence="2" key="3">
    <citation type="submission" date="2025-09" db="UniProtKB">
        <authorList>
            <consortium name="Ensembl"/>
        </authorList>
    </citation>
    <scope>IDENTIFICATION</scope>
    <source>
        <strain evidence="2">Thoroughbred</strain>
    </source>
</reference>
<keyword evidence="3" id="KW-1185">Reference proteome</keyword>
<dbReference type="Proteomes" id="UP000002281">
    <property type="component" value="Chromosome 10"/>
</dbReference>
<organism evidence="2 3">
    <name type="scientific">Equus caballus</name>
    <name type="common">Horse</name>
    <dbReference type="NCBI Taxonomy" id="9796"/>
    <lineage>
        <taxon>Eukaryota</taxon>
        <taxon>Metazoa</taxon>
        <taxon>Chordata</taxon>
        <taxon>Craniata</taxon>
        <taxon>Vertebrata</taxon>
        <taxon>Euteleostomi</taxon>
        <taxon>Mammalia</taxon>
        <taxon>Eutheria</taxon>
        <taxon>Laurasiatheria</taxon>
        <taxon>Perissodactyla</taxon>
        <taxon>Equidae</taxon>
        <taxon>Equus</taxon>
    </lineage>
</organism>
<dbReference type="PANTHER" id="PTHR23232:SF157">
    <property type="entry name" value="ZINC FINGER PROTEIN 525"/>
    <property type="match status" value="1"/>
</dbReference>
<dbReference type="SUPFAM" id="SSF109640">
    <property type="entry name" value="KRAB domain (Kruppel-associated box)"/>
    <property type="match status" value="1"/>
</dbReference>
<dbReference type="GO" id="GO:0006355">
    <property type="term" value="P:regulation of DNA-templated transcription"/>
    <property type="evidence" value="ECO:0007669"/>
    <property type="project" value="InterPro"/>
</dbReference>
<dbReference type="GeneTree" id="ENSGT00940000161335"/>